<proteinExistence type="predicted"/>
<accession>A0AAE0KBG6</accession>
<sequence length="136" mass="15013">MGFQHHSTPKKAGLRATHGFLKAKGIEHFKTDLFKHFGVGKSRGYEIINEPEEFNERTFHSSFRETRGRKKLFDSEALATIEKFLESNGFDGRTVPYEALPAAAGLDINPPPSARTVRRAVGSLWGVSGGLHGGVF</sequence>
<name>A0AAE0KBG6_9PEZI</name>
<evidence type="ECO:0000313" key="2">
    <source>
        <dbReference type="Proteomes" id="UP001287356"/>
    </source>
</evidence>
<dbReference type="Proteomes" id="UP001287356">
    <property type="component" value="Unassembled WGS sequence"/>
</dbReference>
<evidence type="ECO:0000313" key="1">
    <source>
        <dbReference type="EMBL" id="KAK3373629.1"/>
    </source>
</evidence>
<gene>
    <name evidence="1" type="ORF">B0T24DRAFT_270882</name>
</gene>
<reference evidence="1" key="2">
    <citation type="submission" date="2023-06" db="EMBL/GenBank/DDBJ databases">
        <authorList>
            <consortium name="Lawrence Berkeley National Laboratory"/>
            <person name="Haridas S."/>
            <person name="Hensen N."/>
            <person name="Bonometti L."/>
            <person name="Westerberg I."/>
            <person name="Brannstrom I.O."/>
            <person name="Guillou S."/>
            <person name="Cros-Aarteil S."/>
            <person name="Calhoun S."/>
            <person name="Kuo A."/>
            <person name="Mondo S."/>
            <person name="Pangilinan J."/>
            <person name="Riley R."/>
            <person name="Labutti K."/>
            <person name="Andreopoulos B."/>
            <person name="Lipzen A."/>
            <person name="Chen C."/>
            <person name="Yanf M."/>
            <person name="Daum C."/>
            <person name="Ng V."/>
            <person name="Clum A."/>
            <person name="Steindorff A."/>
            <person name="Ohm R."/>
            <person name="Martin F."/>
            <person name="Silar P."/>
            <person name="Natvig D."/>
            <person name="Lalanne C."/>
            <person name="Gautier V."/>
            <person name="Ament-Velasquez S.L."/>
            <person name="Kruys A."/>
            <person name="Hutchinson M.I."/>
            <person name="Powell A.J."/>
            <person name="Barry K."/>
            <person name="Miller A.N."/>
            <person name="Grigoriev I.V."/>
            <person name="Debuchy R."/>
            <person name="Gladieux P."/>
            <person name="Thoren M.H."/>
            <person name="Johannesson H."/>
        </authorList>
    </citation>
    <scope>NUCLEOTIDE SEQUENCE</scope>
    <source>
        <strain evidence="1">CBS 958.72</strain>
    </source>
</reference>
<reference evidence="1" key="1">
    <citation type="journal article" date="2023" name="Mol. Phylogenet. Evol.">
        <title>Genome-scale phylogeny and comparative genomics of the fungal order Sordariales.</title>
        <authorList>
            <person name="Hensen N."/>
            <person name="Bonometti L."/>
            <person name="Westerberg I."/>
            <person name="Brannstrom I.O."/>
            <person name="Guillou S."/>
            <person name="Cros-Aarteil S."/>
            <person name="Calhoun S."/>
            <person name="Haridas S."/>
            <person name="Kuo A."/>
            <person name="Mondo S."/>
            <person name="Pangilinan J."/>
            <person name="Riley R."/>
            <person name="LaButti K."/>
            <person name="Andreopoulos B."/>
            <person name="Lipzen A."/>
            <person name="Chen C."/>
            <person name="Yan M."/>
            <person name="Daum C."/>
            <person name="Ng V."/>
            <person name="Clum A."/>
            <person name="Steindorff A."/>
            <person name="Ohm R.A."/>
            <person name="Martin F."/>
            <person name="Silar P."/>
            <person name="Natvig D.O."/>
            <person name="Lalanne C."/>
            <person name="Gautier V."/>
            <person name="Ament-Velasquez S.L."/>
            <person name="Kruys A."/>
            <person name="Hutchinson M.I."/>
            <person name="Powell A.J."/>
            <person name="Barry K."/>
            <person name="Miller A.N."/>
            <person name="Grigoriev I.V."/>
            <person name="Debuchy R."/>
            <person name="Gladieux P."/>
            <person name="Hiltunen Thoren M."/>
            <person name="Johannesson H."/>
        </authorList>
    </citation>
    <scope>NUCLEOTIDE SEQUENCE</scope>
    <source>
        <strain evidence="1">CBS 958.72</strain>
    </source>
</reference>
<protein>
    <submittedName>
        <fullName evidence="1">Uncharacterized protein</fullName>
    </submittedName>
</protein>
<dbReference type="EMBL" id="JAULSN010000004">
    <property type="protein sequence ID" value="KAK3373629.1"/>
    <property type="molecule type" value="Genomic_DNA"/>
</dbReference>
<keyword evidence="2" id="KW-1185">Reference proteome</keyword>
<organism evidence="1 2">
    <name type="scientific">Lasiosphaeria ovina</name>
    <dbReference type="NCBI Taxonomy" id="92902"/>
    <lineage>
        <taxon>Eukaryota</taxon>
        <taxon>Fungi</taxon>
        <taxon>Dikarya</taxon>
        <taxon>Ascomycota</taxon>
        <taxon>Pezizomycotina</taxon>
        <taxon>Sordariomycetes</taxon>
        <taxon>Sordariomycetidae</taxon>
        <taxon>Sordariales</taxon>
        <taxon>Lasiosphaeriaceae</taxon>
        <taxon>Lasiosphaeria</taxon>
    </lineage>
</organism>
<dbReference type="AlphaFoldDB" id="A0AAE0KBG6"/>
<comment type="caution">
    <text evidence="1">The sequence shown here is derived from an EMBL/GenBank/DDBJ whole genome shotgun (WGS) entry which is preliminary data.</text>
</comment>